<dbReference type="PANTHER" id="PTHR30483">
    <property type="entry name" value="LEUCINE-SPECIFIC-BINDING PROTEIN"/>
    <property type="match status" value="1"/>
</dbReference>
<dbReference type="InterPro" id="IPR028082">
    <property type="entry name" value="Peripla_BP_I"/>
</dbReference>
<evidence type="ECO:0000256" key="2">
    <source>
        <dbReference type="ARBA" id="ARBA00022729"/>
    </source>
</evidence>
<evidence type="ECO:0000256" key="3">
    <source>
        <dbReference type="SAM" id="SignalP"/>
    </source>
</evidence>
<dbReference type="RefSeq" id="WP_211955323.1">
    <property type="nucleotide sequence ID" value="NZ_CAJPVI010000028.1"/>
</dbReference>
<evidence type="ECO:0000313" key="5">
    <source>
        <dbReference type="EMBL" id="CAG2153114.1"/>
    </source>
</evidence>
<dbReference type="Gene3D" id="3.40.50.2300">
    <property type="match status" value="2"/>
</dbReference>
<dbReference type="InterPro" id="IPR051010">
    <property type="entry name" value="BCAA_transport"/>
</dbReference>
<feature type="domain" description="Leucine-binding protein" evidence="4">
    <location>
        <begin position="28"/>
        <end position="364"/>
    </location>
</feature>
<feature type="chain" id="PRO_5047316197" evidence="3">
    <location>
        <begin position="25"/>
        <end position="378"/>
    </location>
</feature>
<sequence length="378" mass="40350">MRKKFSLIALFTLIAVLFSGPSLSQSAIEIGATVPLTGPAALTGTQYHNSLRLAEEEINKSGGINGKPLRFIFEDAQSSNPAALNAFIKLVQERKPAFVFLSSYSTQNLAVAPEVLKAKIPVMYGGGADAISAQKNAYMFRIRPEDSAAAQAIARFVKQNLKASAPGIIYIQNDFGQGAAKAAAKKLDGLGVKVAGMEAYGANDKDMSAQLLKLKNSGADTIVVMCLPQDGALILRQAKTLGLKMPIIASSAAFTPTAMQLMSPTDLDNVWGVIDVMLDTNRAAATFVKDYKNKFRIDADGYAAAYYDGAMILAQGLRKVGADPQKLRDYLASVKRYEGAAGTFSFDEAGNGVHEVTVVTFKKGSKDMVFVTKVPAEL</sequence>
<dbReference type="Proteomes" id="UP000672657">
    <property type="component" value="Unassembled WGS sequence"/>
</dbReference>
<name>A0ABM8TL99_9BURK</name>
<comment type="caution">
    <text evidence="5">The sequence shown here is derived from an EMBL/GenBank/DDBJ whole genome shotgun (WGS) entry which is preliminary data.</text>
</comment>
<evidence type="ECO:0000256" key="1">
    <source>
        <dbReference type="ARBA" id="ARBA00010062"/>
    </source>
</evidence>
<protein>
    <submittedName>
        <fullName evidence="5">Leucine-, isoleucine-, valine-, threonine-, and alanine-binding protein</fullName>
    </submittedName>
</protein>
<gene>
    <name evidence="5" type="primary">braC_8</name>
    <name evidence="5" type="ORF">LMG26411_04333</name>
</gene>
<evidence type="ECO:0000259" key="4">
    <source>
        <dbReference type="Pfam" id="PF13458"/>
    </source>
</evidence>
<comment type="similarity">
    <text evidence="1">Belongs to the leucine-binding protein family.</text>
</comment>
<dbReference type="InterPro" id="IPR028081">
    <property type="entry name" value="Leu-bd"/>
</dbReference>
<feature type="signal peptide" evidence="3">
    <location>
        <begin position="1"/>
        <end position="24"/>
    </location>
</feature>
<proteinExistence type="inferred from homology"/>
<dbReference type="EMBL" id="CAJPVI010000028">
    <property type="protein sequence ID" value="CAG2153114.1"/>
    <property type="molecule type" value="Genomic_DNA"/>
</dbReference>
<dbReference type="PANTHER" id="PTHR30483:SF6">
    <property type="entry name" value="PERIPLASMIC BINDING PROTEIN OF ABC TRANSPORTER FOR NATURAL AMINO ACIDS"/>
    <property type="match status" value="1"/>
</dbReference>
<reference evidence="5 6" key="1">
    <citation type="submission" date="2021-03" db="EMBL/GenBank/DDBJ databases">
        <authorList>
            <person name="Peeters C."/>
        </authorList>
    </citation>
    <scope>NUCLEOTIDE SEQUENCE [LARGE SCALE GENOMIC DNA]</scope>
    <source>
        <strain evidence="5 6">LMG 26411</strain>
    </source>
</reference>
<keyword evidence="6" id="KW-1185">Reference proteome</keyword>
<evidence type="ECO:0000313" key="6">
    <source>
        <dbReference type="Proteomes" id="UP000672657"/>
    </source>
</evidence>
<keyword evidence="2 3" id="KW-0732">Signal</keyword>
<accession>A0ABM8TL99</accession>
<organism evidence="5 6">
    <name type="scientific">Cupriavidus numazuensis</name>
    <dbReference type="NCBI Taxonomy" id="221992"/>
    <lineage>
        <taxon>Bacteria</taxon>
        <taxon>Pseudomonadati</taxon>
        <taxon>Pseudomonadota</taxon>
        <taxon>Betaproteobacteria</taxon>
        <taxon>Burkholderiales</taxon>
        <taxon>Burkholderiaceae</taxon>
        <taxon>Cupriavidus</taxon>
    </lineage>
</organism>
<dbReference type="SUPFAM" id="SSF53822">
    <property type="entry name" value="Periplasmic binding protein-like I"/>
    <property type="match status" value="1"/>
</dbReference>
<dbReference type="Pfam" id="PF13458">
    <property type="entry name" value="Peripla_BP_6"/>
    <property type="match status" value="1"/>
</dbReference>